<feature type="region of interest" description="Disordered" evidence="6">
    <location>
        <begin position="359"/>
        <end position="378"/>
    </location>
</feature>
<dbReference type="Gene3D" id="3.30.200.20">
    <property type="entry name" value="Phosphorylase Kinase, domain 1"/>
    <property type="match status" value="1"/>
</dbReference>
<evidence type="ECO:0000256" key="3">
    <source>
        <dbReference type="ARBA" id="ARBA00022777"/>
    </source>
</evidence>
<keyword evidence="1" id="KW-0808">Transferase</keyword>
<sequence>MSDSQESIRPRTSARLRFVAPPGMKVAATGDRSIGRYEIVQTLGKGAMGVVYQARDPALDRTVAIKTIVAPRSGKRVHTAYLERFQREAQAAAKMQHPSIVTIFDFGIEEGAPYMVLEYLPGESLADRLDQVRMRLGKAIQIGLDLASALAFAHRQRIVHRDVKPANVLHAGENRWKLADFGIARMPDSDLTQVGVFMGTPGYSPPEAIKFGHYTPQADIFAWGAVLYEMLSGRIPYEGPDTRTTNGYVIKATAPSPRTYDPTIPEPLAEVVMRALDPSVSDRYKDGAAAEKALREAWDMCLISNMIPGSCLAGEDLPHDRVQGEMHTGTVVKAPGAEAATPSAAPQNEADSRPVLVIESSQGRISDDAPTRVLVRDGDDVRIMANPAGAGAEPVPAPSAQMPAAQPAAQPSRGSAPVAAANPSQMHPAAAPPHAGADARSEPMNALSRESMAMPAAEGDFARNAQGARTTNMRVFLWAGIAVMIIVMVGVLVTLINR</sequence>
<dbReference type="PROSITE" id="PS00107">
    <property type="entry name" value="PROTEIN_KINASE_ATP"/>
    <property type="match status" value="1"/>
</dbReference>
<dbReference type="InterPro" id="IPR000719">
    <property type="entry name" value="Prot_kinase_dom"/>
</dbReference>
<feature type="compositionally biased region" description="Basic and acidic residues" evidence="6">
    <location>
        <begin position="365"/>
        <end position="378"/>
    </location>
</feature>
<feature type="region of interest" description="Disordered" evidence="6">
    <location>
        <begin position="384"/>
        <end position="447"/>
    </location>
</feature>
<dbReference type="PANTHER" id="PTHR43289">
    <property type="entry name" value="MITOGEN-ACTIVATED PROTEIN KINASE KINASE KINASE 20-RELATED"/>
    <property type="match status" value="1"/>
</dbReference>
<evidence type="ECO:0000256" key="6">
    <source>
        <dbReference type="SAM" id="MobiDB-lite"/>
    </source>
</evidence>
<dbReference type="SMART" id="SM00220">
    <property type="entry name" value="S_TKc"/>
    <property type="match status" value="1"/>
</dbReference>
<keyword evidence="9" id="KW-0723">Serine/threonine-protein kinase</keyword>
<evidence type="ECO:0000256" key="4">
    <source>
        <dbReference type="ARBA" id="ARBA00022840"/>
    </source>
</evidence>
<reference evidence="9 10" key="1">
    <citation type="journal article" date="2010" name="Stand. Genomic Sci.">
        <title>Complete genome sequence of Haliangium ochraceum type strain (SMP-2).</title>
        <authorList>
            <consortium name="US DOE Joint Genome Institute (JGI-PGF)"/>
            <person name="Ivanova N."/>
            <person name="Daum C."/>
            <person name="Lang E."/>
            <person name="Abt B."/>
            <person name="Kopitz M."/>
            <person name="Saunders E."/>
            <person name="Lapidus A."/>
            <person name="Lucas S."/>
            <person name="Glavina Del Rio T."/>
            <person name="Nolan M."/>
            <person name="Tice H."/>
            <person name="Copeland A."/>
            <person name="Cheng J.F."/>
            <person name="Chen F."/>
            <person name="Bruce D."/>
            <person name="Goodwin L."/>
            <person name="Pitluck S."/>
            <person name="Mavromatis K."/>
            <person name="Pati A."/>
            <person name="Mikhailova N."/>
            <person name="Chen A."/>
            <person name="Palaniappan K."/>
            <person name="Land M."/>
            <person name="Hauser L."/>
            <person name="Chang Y.J."/>
            <person name="Jeffries C.D."/>
            <person name="Detter J.C."/>
            <person name="Brettin T."/>
            <person name="Rohde M."/>
            <person name="Goker M."/>
            <person name="Bristow J."/>
            <person name="Markowitz V."/>
            <person name="Eisen J.A."/>
            <person name="Hugenholtz P."/>
            <person name="Kyrpides N.C."/>
            <person name="Klenk H.P."/>
        </authorList>
    </citation>
    <scope>NUCLEOTIDE SEQUENCE [LARGE SCALE GENOMIC DNA]</scope>
    <source>
        <strain evidence="10">DSM 14365 / CIP 107738 / JCM 11303 / AJ 13395 / SMP-2</strain>
    </source>
</reference>
<evidence type="ECO:0000256" key="7">
    <source>
        <dbReference type="SAM" id="Phobius"/>
    </source>
</evidence>
<dbReference type="PANTHER" id="PTHR43289:SF6">
    <property type="entry name" value="SERINE_THREONINE-PROTEIN KINASE NEKL-3"/>
    <property type="match status" value="1"/>
</dbReference>
<evidence type="ECO:0000313" key="9">
    <source>
        <dbReference type="EMBL" id="ACY15715.1"/>
    </source>
</evidence>
<dbReference type="Gene3D" id="1.10.510.10">
    <property type="entry name" value="Transferase(Phosphotransferase) domain 1"/>
    <property type="match status" value="1"/>
</dbReference>
<dbReference type="Proteomes" id="UP000001880">
    <property type="component" value="Chromosome"/>
</dbReference>
<evidence type="ECO:0000313" key="10">
    <source>
        <dbReference type="Proteomes" id="UP000001880"/>
    </source>
</evidence>
<dbReference type="CDD" id="cd14014">
    <property type="entry name" value="STKc_PknB_like"/>
    <property type="match status" value="1"/>
</dbReference>
<name>D0LTM1_HALO1</name>
<dbReference type="KEGG" id="hoh:Hoch_3213"/>
<dbReference type="RefSeq" id="WP_012828315.1">
    <property type="nucleotide sequence ID" value="NC_013440.1"/>
</dbReference>
<dbReference type="SUPFAM" id="SSF56112">
    <property type="entry name" value="Protein kinase-like (PK-like)"/>
    <property type="match status" value="1"/>
</dbReference>
<dbReference type="InterPro" id="IPR011009">
    <property type="entry name" value="Kinase-like_dom_sf"/>
</dbReference>
<evidence type="ECO:0000256" key="2">
    <source>
        <dbReference type="ARBA" id="ARBA00022741"/>
    </source>
</evidence>
<protein>
    <submittedName>
        <fullName evidence="9">Serine/threonine protein kinase</fullName>
    </submittedName>
</protein>
<accession>D0LTM1</accession>
<proteinExistence type="predicted"/>
<gene>
    <name evidence="9" type="ordered locus">Hoch_3213</name>
</gene>
<dbReference type="EMBL" id="CP001804">
    <property type="protein sequence ID" value="ACY15715.1"/>
    <property type="molecule type" value="Genomic_DNA"/>
</dbReference>
<dbReference type="OrthoDB" id="9801841at2"/>
<keyword evidence="4 5" id="KW-0067">ATP-binding</keyword>
<evidence type="ECO:0000259" key="8">
    <source>
        <dbReference type="PROSITE" id="PS50011"/>
    </source>
</evidence>
<keyword evidence="7" id="KW-0812">Transmembrane</keyword>
<keyword evidence="2 5" id="KW-0547">Nucleotide-binding</keyword>
<dbReference type="AlphaFoldDB" id="D0LTM1"/>
<dbReference type="GO" id="GO:0005524">
    <property type="term" value="F:ATP binding"/>
    <property type="evidence" value="ECO:0007669"/>
    <property type="project" value="UniProtKB-UniRule"/>
</dbReference>
<dbReference type="InterPro" id="IPR017441">
    <property type="entry name" value="Protein_kinase_ATP_BS"/>
</dbReference>
<feature type="compositionally biased region" description="Low complexity" evidence="6">
    <location>
        <begin position="385"/>
        <end position="417"/>
    </location>
</feature>
<dbReference type="STRING" id="502025.Hoch_3213"/>
<evidence type="ECO:0000256" key="1">
    <source>
        <dbReference type="ARBA" id="ARBA00022679"/>
    </source>
</evidence>
<keyword evidence="7" id="KW-1133">Transmembrane helix</keyword>
<dbReference type="PROSITE" id="PS50011">
    <property type="entry name" value="PROTEIN_KINASE_DOM"/>
    <property type="match status" value="1"/>
</dbReference>
<feature type="transmembrane region" description="Helical" evidence="7">
    <location>
        <begin position="475"/>
        <end position="496"/>
    </location>
</feature>
<dbReference type="GO" id="GO:0004674">
    <property type="term" value="F:protein serine/threonine kinase activity"/>
    <property type="evidence" value="ECO:0007669"/>
    <property type="project" value="UniProtKB-KW"/>
</dbReference>
<dbReference type="eggNOG" id="COG0515">
    <property type="taxonomic scope" value="Bacteria"/>
</dbReference>
<dbReference type="HOGENOM" id="CLU_000288_63_44_7"/>
<dbReference type="Pfam" id="PF00069">
    <property type="entry name" value="Pkinase"/>
    <property type="match status" value="1"/>
</dbReference>
<keyword evidence="3 9" id="KW-0418">Kinase</keyword>
<organism evidence="9 10">
    <name type="scientific">Haliangium ochraceum (strain DSM 14365 / JCM 11303 / SMP-2)</name>
    <dbReference type="NCBI Taxonomy" id="502025"/>
    <lineage>
        <taxon>Bacteria</taxon>
        <taxon>Pseudomonadati</taxon>
        <taxon>Myxococcota</taxon>
        <taxon>Polyangia</taxon>
        <taxon>Haliangiales</taxon>
        <taxon>Kofleriaceae</taxon>
        <taxon>Haliangium</taxon>
    </lineage>
</organism>
<feature type="compositionally biased region" description="Low complexity" evidence="6">
    <location>
        <begin position="427"/>
        <end position="438"/>
    </location>
</feature>
<keyword evidence="7" id="KW-0472">Membrane</keyword>
<keyword evidence="10" id="KW-1185">Reference proteome</keyword>
<evidence type="ECO:0000256" key="5">
    <source>
        <dbReference type="PROSITE-ProRule" id="PRU10141"/>
    </source>
</evidence>
<feature type="domain" description="Protein kinase" evidence="8">
    <location>
        <begin position="37"/>
        <end position="299"/>
    </location>
</feature>
<feature type="binding site" evidence="5">
    <location>
        <position position="66"/>
    </location>
    <ligand>
        <name>ATP</name>
        <dbReference type="ChEBI" id="CHEBI:30616"/>
    </ligand>
</feature>